<dbReference type="GO" id="GO:0016036">
    <property type="term" value="P:cellular response to phosphate starvation"/>
    <property type="evidence" value="ECO:0007669"/>
    <property type="project" value="TreeGrafter"/>
</dbReference>
<sequence length="895" mass="103641">MKFGKYLESEAVPEWQTEYIDYKGLKKLIKKIVNRLNNTLNLSENFNDLSEEYMHASQRLNPLAGSSSSKGVVQFFDIHGPTALDSPVPKNQRQSIHSVPPELPIGLSRSYTTTKLRSSGNSSLYKSPFPASTNKLYHSISAEPRSSLPPNKASIDNRIFRADSHGISVSPENNHVHFIETVDKNHLKPRYLLSHYSDRLNSRDYTNQNRSTNHNEARGSPVKNLSHFYGKNNSYKKSLPSALVNEINQTEGFDITRKKSSTRYNPNSTELSYASFNEFRRVLHYRLIEEQAFFEYCDTQLKKVNGFFKQKETLFLERFLEVLAQQKLLDQIVLPEEFGYYSIITTFFFQFAKIYFATLLKETIDHGTSQNNSFGTKTLINMNKELELTPADYHIRKNDTEKAKRRLKKAIKEIYRGFEMLKSFRVLNKTGFVKILKKYTKATGWEAGPASFLEFVDTNYFVTSTKLDTAIRDIEKVYADRYSGGLISQARNELRIPSTISDIHIGSIFRSGLFVGACLPIIAYAVRNAYRISNWGSKYVVLHIYACQILVLLFMTIFSTNMLAWYKAHINYKFIFVFDPRDNLSPWQFFNISSFLLLISISFLSITLLLAPSIASDYMSLALLGFNFLILFFPLKQFYFSSRRWLIVSLKRIFLPGFYSVEFRDFFIADCLGSLAYCMTLPYYIGCASTKKWTGADNSTCSASSNPIGTFLLSLPSVIRFIQCIRRYIDSKDASPHLFNALKYASTIIAIWFYFIYNIKRSTLVIYLAVASQIIASTYTTFWDLFMDWGFFESDPKYPFLRKQIKFDFIPFYYFAMISNPLLRFTWILNYFSPITIFGYRFSPPLLRFLLAFIEMLRLENEHVNNCGQFRATNDIPLPFFVHSRRVDEFVDSDS</sequence>
<dbReference type="GO" id="GO:0005794">
    <property type="term" value="C:Golgi apparatus"/>
    <property type="evidence" value="ECO:0007669"/>
    <property type="project" value="TreeGrafter"/>
</dbReference>
<feature type="domain" description="EXS" evidence="8">
    <location>
        <begin position="700"/>
        <end position="890"/>
    </location>
</feature>
<feature type="transmembrane region" description="Helical" evidence="7">
    <location>
        <begin position="586"/>
        <end position="611"/>
    </location>
</feature>
<dbReference type="Proteomes" id="UP000245609">
    <property type="component" value="Unassembled WGS sequence"/>
</dbReference>
<dbReference type="OrthoDB" id="9970435at2759"/>
<comment type="subcellular location">
    <subcellularLocation>
        <location evidence="1">Membrane</location>
        <topology evidence="1">Multi-pass membrane protein</topology>
    </subcellularLocation>
</comment>
<organism evidence="10 11">
    <name type="scientific">Smittium megazygosporum</name>
    <dbReference type="NCBI Taxonomy" id="133381"/>
    <lineage>
        <taxon>Eukaryota</taxon>
        <taxon>Fungi</taxon>
        <taxon>Fungi incertae sedis</taxon>
        <taxon>Zoopagomycota</taxon>
        <taxon>Kickxellomycotina</taxon>
        <taxon>Harpellomycetes</taxon>
        <taxon>Harpellales</taxon>
        <taxon>Legeriomycetaceae</taxon>
        <taxon>Smittium</taxon>
    </lineage>
</organism>
<dbReference type="CDD" id="cd14475">
    <property type="entry name" value="SPX_SYG1_like"/>
    <property type="match status" value="1"/>
</dbReference>
<dbReference type="PANTHER" id="PTHR10783">
    <property type="entry name" value="XENOTROPIC AND POLYTROPIC RETROVIRUS RECEPTOR 1-RELATED"/>
    <property type="match status" value="1"/>
</dbReference>
<feature type="transmembrane region" description="Helical" evidence="7">
    <location>
        <begin position="708"/>
        <end position="729"/>
    </location>
</feature>
<evidence type="ECO:0000256" key="4">
    <source>
        <dbReference type="ARBA" id="ARBA00022989"/>
    </source>
</evidence>
<protein>
    <recommendedName>
        <fullName evidence="12">SPX domain-containing protein</fullName>
    </recommendedName>
</protein>
<dbReference type="GO" id="GO:0006817">
    <property type="term" value="P:phosphate ion transport"/>
    <property type="evidence" value="ECO:0007669"/>
    <property type="project" value="TreeGrafter"/>
</dbReference>
<feature type="transmembrane region" description="Helical" evidence="7">
    <location>
        <begin position="539"/>
        <end position="566"/>
    </location>
</feature>
<comment type="similarity">
    <text evidence="2">Belongs to the SYG1 (TC 2.A.94) family.</text>
</comment>
<comment type="caution">
    <text evidence="10">The sequence shown here is derived from an EMBL/GenBank/DDBJ whole genome shotgun (WGS) entry which is preliminary data.</text>
</comment>
<keyword evidence="3 7" id="KW-0812">Transmembrane</keyword>
<keyword evidence="11" id="KW-1185">Reference proteome</keyword>
<dbReference type="InterPro" id="IPR004331">
    <property type="entry name" value="SPX_dom"/>
</dbReference>
<gene>
    <name evidence="10" type="ORF">BB560_005193</name>
</gene>
<evidence type="ECO:0000259" key="8">
    <source>
        <dbReference type="PROSITE" id="PS51380"/>
    </source>
</evidence>
<feature type="transmembrane region" description="Helical" evidence="7">
    <location>
        <begin position="666"/>
        <end position="687"/>
    </location>
</feature>
<dbReference type="AlphaFoldDB" id="A0A2T9Z756"/>
<evidence type="ECO:0000256" key="1">
    <source>
        <dbReference type="ARBA" id="ARBA00004141"/>
    </source>
</evidence>
<feature type="domain" description="SPX" evidence="9">
    <location>
        <begin position="1"/>
        <end position="453"/>
    </location>
</feature>
<feature type="compositionally biased region" description="Polar residues" evidence="6">
    <location>
        <begin position="203"/>
        <end position="214"/>
    </location>
</feature>
<dbReference type="InterPro" id="IPR004342">
    <property type="entry name" value="EXS_C"/>
</dbReference>
<dbReference type="EMBL" id="MBFS01001997">
    <property type="protein sequence ID" value="PVV00426.1"/>
    <property type="molecule type" value="Genomic_DNA"/>
</dbReference>
<feature type="transmembrane region" description="Helical" evidence="7">
    <location>
        <begin position="508"/>
        <end position="527"/>
    </location>
</feature>
<evidence type="ECO:0000313" key="10">
    <source>
        <dbReference type="EMBL" id="PVV00426.1"/>
    </source>
</evidence>
<dbReference type="GO" id="GO:0005886">
    <property type="term" value="C:plasma membrane"/>
    <property type="evidence" value="ECO:0007669"/>
    <property type="project" value="TreeGrafter"/>
</dbReference>
<feature type="transmembrane region" description="Helical" evidence="7">
    <location>
        <begin position="618"/>
        <end position="635"/>
    </location>
</feature>
<dbReference type="STRING" id="133381.A0A2T9Z756"/>
<accession>A0A2T9Z756</accession>
<dbReference type="GO" id="GO:0000822">
    <property type="term" value="F:inositol hexakisphosphate binding"/>
    <property type="evidence" value="ECO:0007669"/>
    <property type="project" value="TreeGrafter"/>
</dbReference>
<feature type="transmembrane region" description="Helical" evidence="7">
    <location>
        <begin position="764"/>
        <end position="792"/>
    </location>
</feature>
<dbReference type="Pfam" id="PF03105">
    <property type="entry name" value="SPX"/>
    <property type="match status" value="2"/>
</dbReference>
<feature type="region of interest" description="Disordered" evidence="6">
    <location>
        <begin position="84"/>
        <end position="103"/>
    </location>
</feature>
<evidence type="ECO:0000256" key="6">
    <source>
        <dbReference type="SAM" id="MobiDB-lite"/>
    </source>
</evidence>
<evidence type="ECO:0000256" key="7">
    <source>
        <dbReference type="SAM" id="Phobius"/>
    </source>
</evidence>
<dbReference type="PROSITE" id="PS51380">
    <property type="entry name" value="EXS"/>
    <property type="match status" value="1"/>
</dbReference>
<dbReference type="PROSITE" id="PS51382">
    <property type="entry name" value="SPX"/>
    <property type="match status" value="1"/>
</dbReference>
<evidence type="ECO:0008006" key="12">
    <source>
        <dbReference type="Google" id="ProtNLM"/>
    </source>
</evidence>
<feature type="region of interest" description="Disordered" evidence="6">
    <location>
        <begin position="202"/>
        <end position="222"/>
    </location>
</feature>
<proteinExistence type="inferred from homology"/>
<evidence type="ECO:0000256" key="2">
    <source>
        <dbReference type="ARBA" id="ARBA00009665"/>
    </source>
</evidence>
<keyword evidence="4 7" id="KW-1133">Transmembrane helix</keyword>
<evidence type="ECO:0000256" key="3">
    <source>
        <dbReference type="ARBA" id="ARBA00022692"/>
    </source>
</evidence>
<reference evidence="10 11" key="1">
    <citation type="journal article" date="2018" name="MBio">
        <title>Comparative Genomics Reveals the Core Gene Toolbox for the Fungus-Insect Symbiosis.</title>
        <authorList>
            <person name="Wang Y."/>
            <person name="Stata M."/>
            <person name="Wang W."/>
            <person name="Stajich J.E."/>
            <person name="White M.M."/>
            <person name="Moncalvo J.M."/>
        </authorList>
    </citation>
    <scope>NUCLEOTIDE SEQUENCE [LARGE SCALE GENOMIC DNA]</scope>
    <source>
        <strain evidence="10 11">SC-DP-2</strain>
    </source>
</reference>
<evidence type="ECO:0000259" key="9">
    <source>
        <dbReference type="PROSITE" id="PS51382"/>
    </source>
</evidence>
<feature type="transmembrane region" description="Helical" evidence="7">
    <location>
        <begin position="812"/>
        <end position="832"/>
    </location>
</feature>
<name>A0A2T9Z756_9FUNG</name>
<evidence type="ECO:0000313" key="11">
    <source>
        <dbReference type="Proteomes" id="UP000245609"/>
    </source>
</evidence>
<dbReference type="PANTHER" id="PTHR10783:SF103">
    <property type="entry name" value="SOLUTE CARRIER FAMILY 53 MEMBER 1"/>
    <property type="match status" value="1"/>
</dbReference>
<dbReference type="Pfam" id="PF03124">
    <property type="entry name" value="EXS"/>
    <property type="match status" value="1"/>
</dbReference>
<feature type="transmembrane region" description="Helical" evidence="7">
    <location>
        <begin position="741"/>
        <end position="757"/>
    </location>
</feature>
<keyword evidence="5 7" id="KW-0472">Membrane</keyword>
<evidence type="ECO:0000256" key="5">
    <source>
        <dbReference type="ARBA" id="ARBA00023136"/>
    </source>
</evidence>